<name>A0A4C2A3V8_EUMVA</name>
<dbReference type="EMBL" id="BGZK01002661">
    <property type="protein sequence ID" value="GBP95631.1"/>
    <property type="molecule type" value="Genomic_DNA"/>
</dbReference>
<protein>
    <submittedName>
        <fullName evidence="1">Uncharacterized protein</fullName>
    </submittedName>
</protein>
<proteinExistence type="predicted"/>
<sequence>MEPLSFRRVRSSVGPSVRPYVTGILFKNYETHIDKIYSIAAEKYVGEEIRIIRRDTRELVEVKANWLSLWLKVRFGRVILAVET</sequence>
<organism evidence="1 2">
    <name type="scientific">Eumeta variegata</name>
    <name type="common">Bagworm moth</name>
    <name type="synonym">Eumeta japonica</name>
    <dbReference type="NCBI Taxonomy" id="151549"/>
    <lineage>
        <taxon>Eukaryota</taxon>
        <taxon>Metazoa</taxon>
        <taxon>Ecdysozoa</taxon>
        <taxon>Arthropoda</taxon>
        <taxon>Hexapoda</taxon>
        <taxon>Insecta</taxon>
        <taxon>Pterygota</taxon>
        <taxon>Neoptera</taxon>
        <taxon>Endopterygota</taxon>
        <taxon>Lepidoptera</taxon>
        <taxon>Glossata</taxon>
        <taxon>Ditrysia</taxon>
        <taxon>Tineoidea</taxon>
        <taxon>Psychidae</taxon>
        <taxon>Oiketicinae</taxon>
        <taxon>Eumeta</taxon>
    </lineage>
</organism>
<comment type="caution">
    <text evidence="1">The sequence shown here is derived from an EMBL/GenBank/DDBJ whole genome shotgun (WGS) entry which is preliminary data.</text>
</comment>
<keyword evidence="2" id="KW-1185">Reference proteome</keyword>
<evidence type="ECO:0000313" key="2">
    <source>
        <dbReference type="Proteomes" id="UP000299102"/>
    </source>
</evidence>
<gene>
    <name evidence="1" type="ORF">EVAR_63480_1</name>
</gene>
<evidence type="ECO:0000313" key="1">
    <source>
        <dbReference type="EMBL" id="GBP95631.1"/>
    </source>
</evidence>
<dbReference type="Proteomes" id="UP000299102">
    <property type="component" value="Unassembled WGS sequence"/>
</dbReference>
<reference evidence="1 2" key="1">
    <citation type="journal article" date="2019" name="Commun. Biol.">
        <title>The bagworm genome reveals a unique fibroin gene that provides high tensile strength.</title>
        <authorList>
            <person name="Kono N."/>
            <person name="Nakamura H."/>
            <person name="Ohtoshi R."/>
            <person name="Tomita M."/>
            <person name="Numata K."/>
            <person name="Arakawa K."/>
        </authorList>
    </citation>
    <scope>NUCLEOTIDE SEQUENCE [LARGE SCALE GENOMIC DNA]</scope>
</reference>
<dbReference type="AlphaFoldDB" id="A0A4C2A3V8"/>
<accession>A0A4C2A3V8</accession>